<dbReference type="PANTHER" id="PTHR45969">
    <property type="entry name" value="RING ZINC FINGER PROTEIN-RELATED"/>
    <property type="match status" value="1"/>
</dbReference>
<name>A0A6A6AR20_9PLEO</name>
<evidence type="ECO:0000256" key="2">
    <source>
        <dbReference type="ARBA" id="ARBA00022771"/>
    </source>
</evidence>
<dbReference type="Pfam" id="PF13639">
    <property type="entry name" value="zf-RING_2"/>
    <property type="match status" value="1"/>
</dbReference>
<evidence type="ECO:0000259" key="6">
    <source>
        <dbReference type="PROSITE" id="PS50089"/>
    </source>
</evidence>
<dbReference type="GO" id="GO:0061630">
    <property type="term" value="F:ubiquitin protein ligase activity"/>
    <property type="evidence" value="ECO:0007669"/>
    <property type="project" value="TreeGrafter"/>
</dbReference>
<evidence type="ECO:0000256" key="1">
    <source>
        <dbReference type="ARBA" id="ARBA00022723"/>
    </source>
</evidence>
<dbReference type="RefSeq" id="XP_033527338.1">
    <property type="nucleotide sequence ID" value="XM_033672135.1"/>
</dbReference>
<evidence type="ECO:0000256" key="5">
    <source>
        <dbReference type="SAM" id="MobiDB-lite"/>
    </source>
</evidence>
<feature type="compositionally biased region" description="Acidic residues" evidence="5">
    <location>
        <begin position="199"/>
        <end position="210"/>
    </location>
</feature>
<dbReference type="OrthoDB" id="3800265at2759"/>
<dbReference type="GeneID" id="54412567"/>
<protein>
    <recommendedName>
        <fullName evidence="6">RING-type domain-containing protein</fullName>
    </recommendedName>
</protein>
<feature type="region of interest" description="Disordered" evidence="5">
    <location>
        <begin position="104"/>
        <end position="243"/>
    </location>
</feature>
<keyword evidence="8" id="KW-1185">Reference proteome</keyword>
<dbReference type="Proteomes" id="UP000799771">
    <property type="component" value="Unassembled WGS sequence"/>
</dbReference>
<feature type="compositionally biased region" description="Acidic residues" evidence="5">
    <location>
        <begin position="114"/>
        <end position="167"/>
    </location>
</feature>
<evidence type="ECO:0000256" key="4">
    <source>
        <dbReference type="PROSITE-ProRule" id="PRU00175"/>
    </source>
</evidence>
<dbReference type="SUPFAM" id="SSF57850">
    <property type="entry name" value="RING/U-box"/>
    <property type="match status" value="1"/>
</dbReference>
<evidence type="ECO:0000256" key="3">
    <source>
        <dbReference type="ARBA" id="ARBA00022833"/>
    </source>
</evidence>
<accession>A0A6A6AR20</accession>
<keyword evidence="3" id="KW-0862">Zinc</keyword>
<dbReference type="InterPro" id="IPR013083">
    <property type="entry name" value="Znf_RING/FYVE/PHD"/>
</dbReference>
<feature type="region of interest" description="Disordered" evidence="5">
    <location>
        <begin position="8"/>
        <end position="39"/>
    </location>
</feature>
<feature type="domain" description="RING-type" evidence="6">
    <location>
        <begin position="48"/>
        <end position="94"/>
    </location>
</feature>
<evidence type="ECO:0000313" key="8">
    <source>
        <dbReference type="Proteomes" id="UP000799771"/>
    </source>
</evidence>
<dbReference type="PANTHER" id="PTHR45969:SF69">
    <property type="entry name" value="FINGER DOMAIN PROTEIN, PUTATIVE (AFU_ORTHOLOGUE AFUA_3G12190)-RELATED"/>
    <property type="match status" value="1"/>
</dbReference>
<sequence length="243" mass="27704">MLRFFGQLMNPRVRRLRPSPSPDPSSSPEPSTPPNKDEFIENIEPLTCSLCLEEYDDTHVPIQLADCGHIFGDHCIVEWFETKIRNNNRCPMCREKLFQQEDFDRYGNPIPHENEDDEEDDEGENVDDTGDEDEDEDDDDDEEEEEEEEEEAESEEEQSEEEAEDVESPAKLNGNYSSSTEDSDVDMASGSEGSVSDFQPDDGPESDDEMDRNGGPRMRPEELRGFANNRTVVCELLPQNTNP</sequence>
<dbReference type="SMART" id="SM00184">
    <property type="entry name" value="RING"/>
    <property type="match status" value="1"/>
</dbReference>
<keyword evidence="1" id="KW-0479">Metal-binding</keyword>
<reference evidence="7" key="1">
    <citation type="journal article" date="2020" name="Stud. Mycol.">
        <title>101 Dothideomycetes genomes: a test case for predicting lifestyles and emergence of pathogens.</title>
        <authorList>
            <person name="Haridas S."/>
            <person name="Albert R."/>
            <person name="Binder M."/>
            <person name="Bloem J."/>
            <person name="Labutti K."/>
            <person name="Salamov A."/>
            <person name="Andreopoulos B."/>
            <person name="Baker S."/>
            <person name="Barry K."/>
            <person name="Bills G."/>
            <person name="Bluhm B."/>
            <person name="Cannon C."/>
            <person name="Castanera R."/>
            <person name="Culley D."/>
            <person name="Daum C."/>
            <person name="Ezra D."/>
            <person name="Gonzalez J."/>
            <person name="Henrissat B."/>
            <person name="Kuo A."/>
            <person name="Liang C."/>
            <person name="Lipzen A."/>
            <person name="Lutzoni F."/>
            <person name="Magnuson J."/>
            <person name="Mondo S."/>
            <person name="Nolan M."/>
            <person name="Ohm R."/>
            <person name="Pangilinan J."/>
            <person name="Park H.-J."/>
            <person name="Ramirez L."/>
            <person name="Alfaro M."/>
            <person name="Sun H."/>
            <person name="Tritt A."/>
            <person name="Yoshinaga Y."/>
            <person name="Zwiers L.-H."/>
            <person name="Turgeon B."/>
            <person name="Goodwin S."/>
            <person name="Spatafora J."/>
            <person name="Crous P."/>
            <person name="Grigoriev I."/>
        </authorList>
    </citation>
    <scope>NUCLEOTIDE SEQUENCE</scope>
    <source>
        <strain evidence="7">CBS 119687</strain>
    </source>
</reference>
<dbReference type="GO" id="GO:0008270">
    <property type="term" value="F:zinc ion binding"/>
    <property type="evidence" value="ECO:0007669"/>
    <property type="project" value="UniProtKB-KW"/>
</dbReference>
<feature type="compositionally biased region" description="Basic and acidic residues" evidence="5">
    <location>
        <begin position="211"/>
        <end position="224"/>
    </location>
</feature>
<evidence type="ECO:0000313" key="7">
    <source>
        <dbReference type="EMBL" id="KAF2132951.1"/>
    </source>
</evidence>
<dbReference type="InterPro" id="IPR001841">
    <property type="entry name" value="Znf_RING"/>
</dbReference>
<dbReference type="Gene3D" id="3.30.40.10">
    <property type="entry name" value="Zinc/RING finger domain, C3HC4 (zinc finger)"/>
    <property type="match status" value="1"/>
</dbReference>
<dbReference type="AlphaFoldDB" id="A0A6A6AR20"/>
<dbReference type="GO" id="GO:0016567">
    <property type="term" value="P:protein ubiquitination"/>
    <property type="evidence" value="ECO:0007669"/>
    <property type="project" value="TreeGrafter"/>
</dbReference>
<proteinExistence type="predicted"/>
<feature type="compositionally biased region" description="Pro residues" evidence="5">
    <location>
        <begin position="19"/>
        <end position="33"/>
    </location>
</feature>
<organism evidence="7 8">
    <name type="scientific">Dothidotthia symphoricarpi CBS 119687</name>
    <dbReference type="NCBI Taxonomy" id="1392245"/>
    <lineage>
        <taxon>Eukaryota</taxon>
        <taxon>Fungi</taxon>
        <taxon>Dikarya</taxon>
        <taxon>Ascomycota</taxon>
        <taxon>Pezizomycotina</taxon>
        <taxon>Dothideomycetes</taxon>
        <taxon>Pleosporomycetidae</taxon>
        <taxon>Pleosporales</taxon>
        <taxon>Dothidotthiaceae</taxon>
        <taxon>Dothidotthia</taxon>
    </lineage>
</organism>
<gene>
    <name evidence="7" type="ORF">P153DRAFT_414887</name>
</gene>
<keyword evidence="2 4" id="KW-0863">Zinc-finger</keyword>
<dbReference type="PROSITE" id="PS50089">
    <property type="entry name" value="ZF_RING_2"/>
    <property type="match status" value="1"/>
</dbReference>
<dbReference type="EMBL" id="ML977500">
    <property type="protein sequence ID" value="KAF2132951.1"/>
    <property type="molecule type" value="Genomic_DNA"/>
</dbReference>